<dbReference type="InterPro" id="IPR041692">
    <property type="entry name" value="HHH_9"/>
</dbReference>
<feature type="domain" description="S1 motif" evidence="1">
    <location>
        <begin position="638"/>
        <end position="707"/>
    </location>
</feature>
<dbReference type="Pfam" id="PF22706">
    <property type="entry name" value="Tex_central_region"/>
    <property type="match status" value="1"/>
</dbReference>
<keyword evidence="3" id="KW-1185">Reference proteome</keyword>
<accession>A0A2G1VW00</accession>
<name>A0A2G1VW00_9FLAO</name>
<evidence type="ECO:0000313" key="2">
    <source>
        <dbReference type="EMBL" id="PHQ30934.1"/>
    </source>
</evidence>
<dbReference type="PANTHER" id="PTHR10724:SF10">
    <property type="entry name" value="S1 RNA-BINDING DOMAIN-CONTAINING PROTEIN 1"/>
    <property type="match status" value="1"/>
</dbReference>
<dbReference type="Gene3D" id="1.10.10.650">
    <property type="entry name" value="RuvA domain 2-like"/>
    <property type="match status" value="1"/>
</dbReference>
<dbReference type="GO" id="GO:0006412">
    <property type="term" value="P:translation"/>
    <property type="evidence" value="ECO:0007669"/>
    <property type="project" value="TreeGrafter"/>
</dbReference>
<dbReference type="FunFam" id="1.10.10.650:FF:000001">
    <property type="entry name" value="S1 RNA-binding domain 1"/>
    <property type="match status" value="1"/>
</dbReference>
<dbReference type="Gene3D" id="1.10.3500.10">
    <property type="entry name" value="Tex N-terminal region-like"/>
    <property type="match status" value="1"/>
</dbReference>
<evidence type="ECO:0000313" key="3">
    <source>
        <dbReference type="Proteomes" id="UP000229433"/>
    </source>
</evidence>
<dbReference type="SUPFAM" id="SSF53098">
    <property type="entry name" value="Ribonuclease H-like"/>
    <property type="match status" value="1"/>
</dbReference>
<dbReference type="FunFam" id="1.10.150.310:FF:000001">
    <property type="entry name" value="RNA-binding transcriptional accessory protein"/>
    <property type="match status" value="1"/>
</dbReference>
<dbReference type="SMART" id="SM00732">
    <property type="entry name" value="YqgFc"/>
    <property type="match status" value="1"/>
</dbReference>
<gene>
    <name evidence="2" type="ORF">CJ305_01525</name>
</gene>
<dbReference type="OrthoDB" id="9804714at2"/>
<sequence length="712" mass="79588">MPTILSYLKSSTNLPEAGIKNTLQLLEEGATIPFISRYRKERTGNLDEVQLGEILKFKEQFEALEKRKVSILKALEEQDVLTPELQKQIENTTDATVLEDLYLPYKKTRKTKADTARENGLEPLAKIIMAQKSRDLESTAHNYRSEAVNSIEEALEGARHIISEWINERTDIRNYLRNQIERHAQIVTRVVKSKKDEEQALKYKDYFDWDESLSRIPSHRFLALTRAANEGFIRLKLEIDDDRALQNISSRIVKSNGACAEQIELAAADAYKRLLFPALSNEALSLAKEKADAKAISVFAKNLRQLLLGSPLGEKRILAIDPGFRTGCKVVCLDENGGLQHNETIYPHPPKNDTKGAMRKISFLVDAHKIQAIAIGNGTASRETEQFIKRMQFNRDLEVFVVSEAGASIYSASKIARVEFPNYDVTVRGAVSIGRRLADPLAELVKIDAKSIGVGQYQHDVDQTKLKSELDRVVESCVNTVGVNLNTASVPLLSYVSGIGPKLAENIVSYRDENGAFASRNQILNVPRLGAKAFEQAAGFLRVKQAENPLDDSAVHPERYEVVEDMADKLKVSVRELIGNTSLLKKINLNDFVTDEVGLPTLKDILDELEKPGLDPREPAKAFTFNQNIRKIEDLEVGQLLPGIVNNITNFGAFVDIGIKESGLIHISNLADGFVSDVNAHVSLQEQVVVKVLEIDIKRKRIQLKLYKLKST</sequence>
<dbReference type="InterPro" id="IPR003029">
    <property type="entry name" value="S1_domain"/>
</dbReference>
<dbReference type="Gene3D" id="3.30.420.140">
    <property type="entry name" value="YqgF/RNase H-like domain"/>
    <property type="match status" value="1"/>
</dbReference>
<dbReference type="InterPro" id="IPR032639">
    <property type="entry name" value="Tex_YqgF"/>
</dbReference>
<dbReference type="InterPro" id="IPR023319">
    <property type="entry name" value="Tex-like_HTH_dom_sf"/>
</dbReference>
<dbReference type="SUPFAM" id="SSF50249">
    <property type="entry name" value="Nucleic acid-binding proteins"/>
    <property type="match status" value="1"/>
</dbReference>
<dbReference type="InterPro" id="IPR037027">
    <property type="entry name" value="YqgF/RNaseH-like_dom_sf"/>
</dbReference>
<dbReference type="Pfam" id="PF09371">
    <property type="entry name" value="Tex_N"/>
    <property type="match status" value="1"/>
</dbReference>
<protein>
    <submittedName>
        <fullName evidence="2">RNA-binding transcriptional accessory protein</fullName>
    </submittedName>
</protein>
<dbReference type="EMBL" id="NQXA01000001">
    <property type="protein sequence ID" value="PHQ30934.1"/>
    <property type="molecule type" value="Genomic_DNA"/>
</dbReference>
<dbReference type="SUPFAM" id="SSF158832">
    <property type="entry name" value="Tex N-terminal region-like"/>
    <property type="match status" value="1"/>
</dbReference>
<dbReference type="Pfam" id="PF00575">
    <property type="entry name" value="S1"/>
    <property type="match status" value="1"/>
</dbReference>
<dbReference type="FunFam" id="3.30.420.140:FF:000001">
    <property type="entry name" value="RNA-binding transcriptional accessory protein"/>
    <property type="match status" value="1"/>
</dbReference>
<dbReference type="Gene3D" id="2.40.50.140">
    <property type="entry name" value="Nucleic acid-binding proteins"/>
    <property type="match status" value="1"/>
</dbReference>
<dbReference type="Pfam" id="PF17674">
    <property type="entry name" value="HHH_9"/>
    <property type="match status" value="1"/>
</dbReference>
<dbReference type="SMART" id="SM00316">
    <property type="entry name" value="S1"/>
    <property type="match status" value="1"/>
</dbReference>
<dbReference type="GO" id="GO:0006139">
    <property type="term" value="P:nucleobase-containing compound metabolic process"/>
    <property type="evidence" value="ECO:0007669"/>
    <property type="project" value="InterPro"/>
</dbReference>
<organism evidence="2 3">
    <name type="scientific">Leeuwenhoekiella nanhaiensis</name>
    <dbReference type="NCBI Taxonomy" id="1655491"/>
    <lineage>
        <taxon>Bacteria</taxon>
        <taxon>Pseudomonadati</taxon>
        <taxon>Bacteroidota</taxon>
        <taxon>Flavobacteriia</taxon>
        <taxon>Flavobacteriales</taxon>
        <taxon>Flavobacteriaceae</taxon>
        <taxon>Leeuwenhoekiella</taxon>
    </lineage>
</organism>
<dbReference type="InterPro" id="IPR012337">
    <property type="entry name" value="RNaseH-like_sf"/>
</dbReference>
<comment type="caution">
    <text evidence="2">The sequence shown here is derived from an EMBL/GenBank/DDBJ whole genome shotgun (WGS) entry which is preliminary data.</text>
</comment>
<dbReference type="SUPFAM" id="SSF47781">
    <property type="entry name" value="RuvA domain 2-like"/>
    <property type="match status" value="2"/>
</dbReference>
<dbReference type="GO" id="GO:0003735">
    <property type="term" value="F:structural constituent of ribosome"/>
    <property type="evidence" value="ECO:0007669"/>
    <property type="project" value="TreeGrafter"/>
</dbReference>
<dbReference type="GO" id="GO:0003729">
    <property type="term" value="F:mRNA binding"/>
    <property type="evidence" value="ECO:0007669"/>
    <property type="project" value="TreeGrafter"/>
</dbReference>
<dbReference type="PROSITE" id="PS50126">
    <property type="entry name" value="S1"/>
    <property type="match status" value="1"/>
</dbReference>
<dbReference type="Pfam" id="PF12836">
    <property type="entry name" value="HHH_3"/>
    <property type="match status" value="1"/>
</dbReference>
<dbReference type="InterPro" id="IPR006641">
    <property type="entry name" value="YqgF/RNaseH-like_dom"/>
</dbReference>
<dbReference type="PANTHER" id="PTHR10724">
    <property type="entry name" value="30S RIBOSOMAL PROTEIN S1"/>
    <property type="match status" value="1"/>
</dbReference>
<dbReference type="Proteomes" id="UP000229433">
    <property type="component" value="Unassembled WGS sequence"/>
</dbReference>
<dbReference type="InterPro" id="IPR010994">
    <property type="entry name" value="RuvA_2-like"/>
</dbReference>
<dbReference type="Pfam" id="PF16921">
    <property type="entry name" value="Tex_YqgF"/>
    <property type="match status" value="1"/>
</dbReference>
<evidence type="ECO:0000259" key="1">
    <source>
        <dbReference type="PROSITE" id="PS50126"/>
    </source>
</evidence>
<reference evidence="2 3" key="1">
    <citation type="submission" date="2017-08" db="EMBL/GenBank/DDBJ databases">
        <title>The whole genome shortgun sequences of strain Leeuwenhoekiella nanhaiensis G18 from the South China Sea.</title>
        <authorList>
            <person name="Liu Q."/>
        </authorList>
    </citation>
    <scope>NUCLEOTIDE SEQUENCE [LARGE SCALE GENOMIC DNA]</scope>
    <source>
        <strain evidence="2 3">G18</strain>
    </source>
</reference>
<dbReference type="InterPro" id="IPR012340">
    <property type="entry name" value="NA-bd_OB-fold"/>
</dbReference>
<dbReference type="Gene3D" id="1.10.150.310">
    <property type="entry name" value="Tex RuvX-like domain-like"/>
    <property type="match status" value="1"/>
</dbReference>
<dbReference type="GO" id="GO:0005737">
    <property type="term" value="C:cytoplasm"/>
    <property type="evidence" value="ECO:0007669"/>
    <property type="project" value="UniProtKB-ARBA"/>
</dbReference>
<dbReference type="InterPro" id="IPR023323">
    <property type="entry name" value="Tex-like_dom_sf"/>
</dbReference>
<dbReference type="InterPro" id="IPR055179">
    <property type="entry name" value="Tex-like_central_region"/>
</dbReference>
<dbReference type="CDD" id="cd05685">
    <property type="entry name" value="S1_Tex"/>
    <property type="match status" value="1"/>
</dbReference>
<dbReference type="AlphaFoldDB" id="A0A2G1VW00"/>
<dbReference type="RefSeq" id="WP_099644473.1">
    <property type="nucleotide sequence ID" value="NZ_KZ319287.1"/>
</dbReference>
<proteinExistence type="predicted"/>
<dbReference type="InterPro" id="IPR050437">
    <property type="entry name" value="Ribos_protein_bS1-like"/>
</dbReference>
<dbReference type="FunFam" id="2.40.50.140:FF:000051">
    <property type="entry name" value="RNA-binding transcriptional accessory protein"/>
    <property type="match status" value="1"/>
</dbReference>
<dbReference type="InterPro" id="IPR018974">
    <property type="entry name" value="Tex-like_N"/>
</dbReference>
<dbReference type="InterPro" id="IPR044146">
    <property type="entry name" value="S1_Tex"/>
</dbReference>